<dbReference type="FunFam" id="1.10.8.50:FF:000003">
    <property type="entry name" value="Formamidopyrimidine-DNA glycosylase"/>
    <property type="match status" value="1"/>
</dbReference>
<evidence type="ECO:0000256" key="8">
    <source>
        <dbReference type="ARBA" id="ARBA00022833"/>
    </source>
</evidence>
<proteinExistence type="inferred from homology"/>
<evidence type="ECO:0000256" key="6">
    <source>
        <dbReference type="ARBA" id="ARBA00022771"/>
    </source>
</evidence>
<evidence type="ECO:0000259" key="16">
    <source>
        <dbReference type="PROSITE" id="PS51066"/>
    </source>
</evidence>
<dbReference type="Pfam" id="PF01149">
    <property type="entry name" value="Fapy_DNA_glyco"/>
    <property type="match status" value="1"/>
</dbReference>
<keyword evidence="4" id="KW-0479">Metal-binding</keyword>
<evidence type="ECO:0000256" key="15">
    <source>
        <dbReference type="PROSITE-ProRule" id="PRU00391"/>
    </source>
</evidence>
<dbReference type="PROSITE" id="PS01242">
    <property type="entry name" value="ZF_FPG_1"/>
    <property type="match status" value="1"/>
</dbReference>
<dbReference type="EC" id="4.2.99.18" evidence="3"/>
<dbReference type="PROSITE" id="PS51068">
    <property type="entry name" value="FPG_CAT"/>
    <property type="match status" value="1"/>
</dbReference>
<dbReference type="InterPro" id="IPR010979">
    <property type="entry name" value="Ribosomal_uS13-like_H2TH"/>
</dbReference>
<dbReference type="InterPro" id="IPR012319">
    <property type="entry name" value="FPG_cat"/>
</dbReference>
<evidence type="ECO:0000256" key="3">
    <source>
        <dbReference type="ARBA" id="ARBA00012720"/>
    </source>
</evidence>
<evidence type="ECO:0000256" key="11">
    <source>
        <dbReference type="ARBA" id="ARBA00023239"/>
    </source>
</evidence>
<dbReference type="AlphaFoldDB" id="A0A3S4U654"/>
<dbReference type="InterPro" id="IPR000214">
    <property type="entry name" value="Znf_DNA_glyclase/AP_lyase"/>
</dbReference>
<dbReference type="GO" id="GO:0006979">
    <property type="term" value="P:response to oxidative stress"/>
    <property type="evidence" value="ECO:0007669"/>
    <property type="project" value="UniProtKB-ARBA"/>
</dbReference>
<keyword evidence="6 15" id="KW-0863">Zinc-finger</keyword>
<evidence type="ECO:0000256" key="7">
    <source>
        <dbReference type="ARBA" id="ARBA00022801"/>
    </source>
</evidence>
<evidence type="ECO:0000256" key="5">
    <source>
        <dbReference type="ARBA" id="ARBA00022763"/>
    </source>
</evidence>
<keyword evidence="7 18" id="KW-0378">Hydrolase</keyword>
<dbReference type="SUPFAM" id="SSF81624">
    <property type="entry name" value="N-terminal domain of MutM-like DNA repair proteins"/>
    <property type="match status" value="1"/>
</dbReference>
<dbReference type="Pfam" id="PF06831">
    <property type="entry name" value="H2TH"/>
    <property type="match status" value="1"/>
</dbReference>
<keyword evidence="13 18" id="KW-0326">Glycosidase</keyword>
<dbReference type="GO" id="GO:0008534">
    <property type="term" value="F:oxidized purine nucleobase lesion DNA N-glycosylase activity"/>
    <property type="evidence" value="ECO:0007669"/>
    <property type="project" value="UniProtKB-ARBA"/>
</dbReference>
<evidence type="ECO:0000256" key="4">
    <source>
        <dbReference type="ARBA" id="ARBA00022723"/>
    </source>
</evidence>
<dbReference type="GO" id="GO:0006284">
    <property type="term" value="P:base-excision repair"/>
    <property type="evidence" value="ECO:0007669"/>
    <property type="project" value="InterPro"/>
</dbReference>
<dbReference type="GO" id="GO:0003690">
    <property type="term" value="F:double-stranded DNA binding"/>
    <property type="evidence" value="ECO:0007669"/>
    <property type="project" value="UniProtKB-ARBA"/>
</dbReference>
<evidence type="ECO:0000256" key="12">
    <source>
        <dbReference type="ARBA" id="ARBA00023268"/>
    </source>
</evidence>
<organism evidence="18 19">
    <name type="scientific">Arachnia propionica</name>
    <dbReference type="NCBI Taxonomy" id="1750"/>
    <lineage>
        <taxon>Bacteria</taxon>
        <taxon>Bacillati</taxon>
        <taxon>Actinomycetota</taxon>
        <taxon>Actinomycetes</taxon>
        <taxon>Propionibacteriales</taxon>
        <taxon>Propionibacteriaceae</taxon>
        <taxon>Arachnia</taxon>
    </lineage>
</organism>
<sequence length="274" mass="30109">MPEGHVIHRLANTFQEDFADHEVRVSSPQGRFAGEAAALDGHILTGAEAVGKHLFINFDVPGANRIHIHLGLIGKLGFAPVAEPVGQVRLRIVADDRAADLRGPQWCRLITEDQYQKVLADSGPDPLRGDADPARGWARIRRSGKSIASLLLDQRVAAGVGNIFRAEVLFRHGIDPTTPGREIDEATWKVLWEDLVGLMAVALERGRIDTVADEHGPEAQERPPRVDAHGGEVYVYRRAGQPCLVCGTEVCTTVLEGRNLYWCSRCQRSHRASD</sequence>
<keyword evidence="12" id="KW-0511">Multifunctional enzyme</keyword>
<dbReference type="SUPFAM" id="SSF46946">
    <property type="entry name" value="S13-like H2TH domain"/>
    <property type="match status" value="1"/>
</dbReference>
<dbReference type="InterPro" id="IPR015886">
    <property type="entry name" value="H2TH_FPG"/>
</dbReference>
<dbReference type="CDD" id="cd08970">
    <property type="entry name" value="AcNei1_N"/>
    <property type="match status" value="1"/>
</dbReference>
<dbReference type="GO" id="GO:0008270">
    <property type="term" value="F:zinc ion binding"/>
    <property type="evidence" value="ECO:0007669"/>
    <property type="project" value="UniProtKB-KW"/>
</dbReference>
<gene>
    <name evidence="18" type="primary">mutM_2</name>
    <name evidence="18" type="ORF">NCTC12967_01812</name>
</gene>
<evidence type="ECO:0000256" key="2">
    <source>
        <dbReference type="ARBA" id="ARBA00009409"/>
    </source>
</evidence>
<evidence type="ECO:0000256" key="13">
    <source>
        <dbReference type="ARBA" id="ARBA00023295"/>
    </source>
</evidence>
<dbReference type="InterPro" id="IPR035937">
    <property type="entry name" value="FPG_N"/>
</dbReference>
<dbReference type="PROSITE" id="PS51066">
    <property type="entry name" value="ZF_FPG_2"/>
    <property type="match status" value="1"/>
</dbReference>
<dbReference type="GO" id="GO:0140078">
    <property type="term" value="F:class I DNA-(apurinic or apyrimidinic site) endonuclease activity"/>
    <property type="evidence" value="ECO:0007669"/>
    <property type="project" value="UniProtKB-EC"/>
</dbReference>
<feature type="domain" description="Formamidopyrimidine-DNA glycosylase catalytic" evidence="17">
    <location>
        <begin position="1"/>
        <end position="99"/>
    </location>
</feature>
<dbReference type="Pfam" id="PF06827">
    <property type="entry name" value="zf-FPG_IleRS"/>
    <property type="match status" value="1"/>
</dbReference>
<dbReference type="GO" id="GO:0000703">
    <property type="term" value="F:oxidized pyrimidine nucleobase lesion DNA N-glycosylase activity"/>
    <property type="evidence" value="ECO:0007669"/>
    <property type="project" value="TreeGrafter"/>
</dbReference>
<dbReference type="EMBL" id="LR134406">
    <property type="protein sequence ID" value="VEH70512.1"/>
    <property type="molecule type" value="Genomic_DNA"/>
</dbReference>
<keyword evidence="9" id="KW-0238">DNA-binding</keyword>
<evidence type="ECO:0000256" key="10">
    <source>
        <dbReference type="ARBA" id="ARBA00023204"/>
    </source>
</evidence>
<evidence type="ECO:0000259" key="17">
    <source>
        <dbReference type="PROSITE" id="PS51068"/>
    </source>
</evidence>
<evidence type="ECO:0000256" key="1">
    <source>
        <dbReference type="ARBA" id="ARBA00001947"/>
    </source>
</evidence>
<comment type="cofactor">
    <cofactor evidence="1">
        <name>Zn(2+)</name>
        <dbReference type="ChEBI" id="CHEBI:29105"/>
    </cofactor>
</comment>
<dbReference type="InterPro" id="IPR015887">
    <property type="entry name" value="DNA_glyclase_Znf_dom_DNA_BS"/>
</dbReference>
<comment type="catalytic activity">
    <reaction evidence="14">
        <text>2'-deoxyribonucleotide-(2'-deoxyribose 5'-phosphate)-2'-deoxyribonucleotide-DNA = a 3'-end 2'-deoxyribonucleotide-(2,3-dehydro-2,3-deoxyribose 5'-phosphate)-DNA + a 5'-end 5'-phospho-2'-deoxyribonucleoside-DNA + H(+)</text>
        <dbReference type="Rhea" id="RHEA:66592"/>
        <dbReference type="Rhea" id="RHEA-COMP:13180"/>
        <dbReference type="Rhea" id="RHEA-COMP:16897"/>
        <dbReference type="Rhea" id="RHEA-COMP:17067"/>
        <dbReference type="ChEBI" id="CHEBI:15378"/>
        <dbReference type="ChEBI" id="CHEBI:136412"/>
        <dbReference type="ChEBI" id="CHEBI:157695"/>
        <dbReference type="ChEBI" id="CHEBI:167181"/>
        <dbReference type="EC" id="4.2.99.18"/>
    </reaction>
</comment>
<keyword evidence="19" id="KW-1185">Reference proteome</keyword>
<reference evidence="18 19" key="1">
    <citation type="submission" date="2018-12" db="EMBL/GenBank/DDBJ databases">
        <authorList>
            <consortium name="Pathogen Informatics"/>
        </authorList>
    </citation>
    <scope>NUCLEOTIDE SEQUENCE [LARGE SCALE GENOMIC DNA]</scope>
    <source>
        <strain evidence="18 19">NCTC12967</strain>
    </source>
</reference>
<keyword evidence="11" id="KW-0456">Lyase</keyword>
<keyword evidence="5" id="KW-0227">DNA damage</keyword>
<dbReference type="GeneID" id="64407267"/>
<dbReference type="PANTHER" id="PTHR42697:SF3">
    <property type="entry name" value="ENDONUCLEASE 8 1"/>
    <property type="match status" value="1"/>
</dbReference>
<dbReference type="SMART" id="SM00898">
    <property type="entry name" value="Fapy_DNA_glyco"/>
    <property type="match status" value="1"/>
</dbReference>
<accession>A0A3S4U654</accession>
<dbReference type="SUPFAM" id="SSF57716">
    <property type="entry name" value="Glucocorticoid receptor-like (DNA-binding domain)"/>
    <property type="match status" value="1"/>
</dbReference>
<dbReference type="Gene3D" id="1.10.8.50">
    <property type="match status" value="1"/>
</dbReference>
<dbReference type="InterPro" id="IPR010663">
    <property type="entry name" value="Znf_FPG/IleRS"/>
</dbReference>
<dbReference type="GO" id="GO:0003684">
    <property type="term" value="F:damaged DNA binding"/>
    <property type="evidence" value="ECO:0007669"/>
    <property type="project" value="InterPro"/>
</dbReference>
<dbReference type="Gene3D" id="3.20.190.10">
    <property type="entry name" value="MutM-like, N-terminal"/>
    <property type="match status" value="1"/>
</dbReference>
<evidence type="ECO:0000256" key="14">
    <source>
        <dbReference type="ARBA" id="ARBA00044632"/>
    </source>
</evidence>
<name>A0A3S4U654_9ACTN</name>
<comment type="similarity">
    <text evidence="2">Belongs to the FPG family.</text>
</comment>
<keyword evidence="10" id="KW-0234">DNA repair</keyword>
<evidence type="ECO:0000256" key="9">
    <source>
        <dbReference type="ARBA" id="ARBA00023125"/>
    </source>
</evidence>
<keyword evidence="8" id="KW-0862">Zinc</keyword>
<evidence type="ECO:0000313" key="18">
    <source>
        <dbReference type="EMBL" id="VEH70512.1"/>
    </source>
</evidence>
<protein>
    <recommendedName>
        <fullName evidence="3">DNA-(apurinic or apyrimidinic site) lyase</fullName>
        <ecNumber evidence="3">4.2.99.18</ecNumber>
    </recommendedName>
</protein>
<dbReference type="RefSeq" id="WP_061786844.1">
    <property type="nucleotide sequence ID" value="NZ_CAJZDL010000114.1"/>
</dbReference>
<dbReference type="Proteomes" id="UP000273044">
    <property type="component" value="Chromosome"/>
</dbReference>
<dbReference type="SMART" id="SM01232">
    <property type="entry name" value="H2TH"/>
    <property type="match status" value="1"/>
</dbReference>
<evidence type="ECO:0000313" key="19">
    <source>
        <dbReference type="Proteomes" id="UP000273044"/>
    </source>
</evidence>
<feature type="domain" description="FPG-type" evidence="16">
    <location>
        <begin position="234"/>
        <end position="268"/>
    </location>
</feature>
<dbReference type="PANTHER" id="PTHR42697">
    <property type="entry name" value="ENDONUCLEASE 8"/>
    <property type="match status" value="1"/>
</dbReference>